<feature type="compositionally biased region" description="Low complexity" evidence="4">
    <location>
        <begin position="107"/>
        <end position="121"/>
    </location>
</feature>
<keyword evidence="9" id="KW-1185">Reference proteome</keyword>
<protein>
    <submittedName>
        <fullName evidence="8">Alpha/beta hydrolase family protein</fullName>
    </submittedName>
</protein>
<reference evidence="8 9" key="1">
    <citation type="submission" date="2018-03" db="EMBL/GenBank/DDBJ databases">
        <title>Genomic Encyclopedia of Type Strains, Phase III (KMG-III): the genomes of soil and plant-associated and newly described type strains.</title>
        <authorList>
            <person name="Whitman W."/>
        </authorList>
    </citation>
    <scope>NUCLEOTIDE SEQUENCE [LARGE SCALE GENOMIC DNA]</scope>
    <source>
        <strain evidence="8 9">CGMCC 4.7104</strain>
    </source>
</reference>
<feature type="region of interest" description="Disordered" evidence="4">
    <location>
        <begin position="106"/>
        <end position="134"/>
    </location>
</feature>
<proteinExistence type="inferred from homology"/>
<feature type="domain" description="AB hydrolase-1" evidence="6">
    <location>
        <begin position="206"/>
        <end position="435"/>
    </location>
</feature>
<name>A0A2T0N5M8_9ACTN</name>
<dbReference type="Pfam" id="PF08386">
    <property type="entry name" value="Abhydrolase_4"/>
    <property type="match status" value="1"/>
</dbReference>
<dbReference type="PANTHER" id="PTHR43248:SF29">
    <property type="entry name" value="TRIPEPTIDYL AMINOPEPTIDASE"/>
    <property type="match status" value="1"/>
</dbReference>
<dbReference type="InterPro" id="IPR013595">
    <property type="entry name" value="Pept_S33_TAP-like_C"/>
</dbReference>
<evidence type="ECO:0000256" key="2">
    <source>
        <dbReference type="ARBA" id="ARBA00022729"/>
    </source>
</evidence>
<dbReference type="Pfam" id="PF00561">
    <property type="entry name" value="Abhydrolase_1"/>
    <property type="match status" value="1"/>
</dbReference>
<dbReference type="AlphaFoldDB" id="A0A2T0N5M8"/>
<feature type="chain" id="PRO_5038917391" evidence="5">
    <location>
        <begin position="25"/>
        <end position="616"/>
    </location>
</feature>
<keyword evidence="3 8" id="KW-0378">Hydrolase</keyword>
<evidence type="ECO:0000259" key="6">
    <source>
        <dbReference type="Pfam" id="PF00561"/>
    </source>
</evidence>
<dbReference type="GO" id="GO:0016787">
    <property type="term" value="F:hydrolase activity"/>
    <property type="evidence" value="ECO:0007669"/>
    <property type="project" value="UniProtKB-KW"/>
</dbReference>
<evidence type="ECO:0000313" key="8">
    <source>
        <dbReference type="EMBL" id="PRX67656.1"/>
    </source>
</evidence>
<evidence type="ECO:0000256" key="5">
    <source>
        <dbReference type="SAM" id="SignalP"/>
    </source>
</evidence>
<evidence type="ECO:0000259" key="7">
    <source>
        <dbReference type="Pfam" id="PF08386"/>
    </source>
</evidence>
<comment type="similarity">
    <text evidence="1">Belongs to the peptidase S33 family.</text>
</comment>
<evidence type="ECO:0000313" key="9">
    <source>
        <dbReference type="Proteomes" id="UP000238312"/>
    </source>
</evidence>
<dbReference type="SUPFAM" id="SSF53474">
    <property type="entry name" value="alpha/beta-Hydrolases"/>
    <property type="match status" value="1"/>
</dbReference>
<dbReference type="Gene3D" id="3.40.50.1820">
    <property type="entry name" value="alpha/beta hydrolase"/>
    <property type="match status" value="1"/>
</dbReference>
<dbReference type="InterPro" id="IPR051601">
    <property type="entry name" value="Serine_prot/Carboxylest_S33"/>
</dbReference>
<comment type="caution">
    <text evidence="8">The sequence shown here is derived from an EMBL/GenBank/DDBJ whole genome shotgun (WGS) entry which is preliminary data.</text>
</comment>
<dbReference type="InterPro" id="IPR000073">
    <property type="entry name" value="AB_hydrolase_1"/>
</dbReference>
<accession>A0A2T0N5M8</accession>
<dbReference type="EMBL" id="PVNG01000004">
    <property type="protein sequence ID" value="PRX67656.1"/>
    <property type="molecule type" value="Genomic_DNA"/>
</dbReference>
<organism evidence="8 9">
    <name type="scientific">Nonomuraea fuscirosea</name>
    <dbReference type="NCBI Taxonomy" id="1291556"/>
    <lineage>
        <taxon>Bacteria</taxon>
        <taxon>Bacillati</taxon>
        <taxon>Actinomycetota</taxon>
        <taxon>Actinomycetes</taxon>
        <taxon>Streptosporangiales</taxon>
        <taxon>Streptosporangiaceae</taxon>
        <taxon>Nonomuraea</taxon>
    </lineage>
</organism>
<dbReference type="Proteomes" id="UP000238312">
    <property type="component" value="Unassembled WGS sequence"/>
</dbReference>
<evidence type="ECO:0000256" key="4">
    <source>
        <dbReference type="SAM" id="MobiDB-lite"/>
    </source>
</evidence>
<feature type="domain" description="Peptidase S33 tripeptidyl aminopeptidase-like C-terminal" evidence="7">
    <location>
        <begin position="516"/>
        <end position="614"/>
    </location>
</feature>
<dbReference type="InterPro" id="IPR029058">
    <property type="entry name" value="AB_hydrolase_fold"/>
</dbReference>
<gene>
    <name evidence="8" type="ORF">B0I32_104413</name>
</gene>
<sequence>MPYRRKPAAALGAAALTLLLGAYATPASGQSTPNGRQAVASDGLTVPAIAAQTGQVDKTAQADQTGQVGQAAQVALAGQVSQVGQANMVGQVALAGRVSRAGQAGEVVQSSQADQAVQSSQTGRAVRSRQAGRRDVARSAGLARFYQQKLVFKPCDPPKLPPGAPVVRTECARLKVPLDYRKPKGRQAETALLRVPARGGDRIGSLVLNPGGPGFPGTTHAALTAAIWAKSPITERFDLVGFDPRGVGGSKPALDCYTDAQRDHGAKLSSTPAGLDDWTERETRRLVEQCAARSGGKQVIAHVGTRDVARDMDVLRQALGDAKLSFAGTSYGTRLGAVYAEMFPRNVRALVLDGAMDPLADTYERRVQQATGMQRSFERMAASCATRPDCPLGTDPKRATQAFQRLVRPLIDKPARTSDGRGLTFEQAVEGMTAAMYGPAAWPAAIAGMAELKAGKGDTLQKLRDGYHERGADGHYSRSLEATLVINCLDEERHTPEQETAMNRAWFKAAPFTDHGRTIKQARDGCEHWPVKPTLGYPYATNIKGLPGTLTVSVTNDPITPHQGGVNLAKALGGGLLTVEGDQHGALLAGNACVGKVVAAYLIDLEVPAAGTRCKL</sequence>
<dbReference type="PANTHER" id="PTHR43248">
    <property type="entry name" value="2-SUCCINYL-6-HYDROXY-2,4-CYCLOHEXADIENE-1-CARBOXYLATE SYNTHASE"/>
    <property type="match status" value="1"/>
</dbReference>
<evidence type="ECO:0000256" key="1">
    <source>
        <dbReference type="ARBA" id="ARBA00010088"/>
    </source>
</evidence>
<evidence type="ECO:0000256" key="3">
    <source>
        <dbReference type="ARBA" id="ARBA00022801"/>
    </source>
</evidence>
<keyword evidence="2 5" id="KW-0732">Signal</keyword>
<feature type="signal peptide" evidence="5">
    <location>
        <begin position="1"/>
        <end position="24"/>
    </location>
</feature>